<dbReference type="InterPro" id="IPR036890">
    <property type="entry name" value="HATPase_C_sf"/>
</dbReference>
<evidence type="ECO:0000256" key="5">
    <source>
        <dbReference type="ARBA" id="ARBA00022741"/>
    </source>
</evidence>
<dbReference type="EMBL" id="LT828648">
    <property type="protein sequence ID" value="SLM49566.1"/>
    <property type="molecule type" value="Genomic_DNA"/>
</dbReference>
<dbReference type="Gene3D" id="3.30.450.20">
    <property type="entry name" value="PAS domain"/>
    <property type="match status" value="1"/>
</dbReference>
<dbReference type="SUPFAM" id="SSF55874">
    <property type="entry name" value="ATPase domain of HSP90 chaperone/DNA topoisomerase II/histidine kinase"/>
    <property type="match status" value="1"/>
</dbReference>
<gene>
    <name evidence="12" type="ORF">NSJP_3399</name>
</gene>
<keyword evidence="5" id="KW-0547">Nucleotide-binding</keyword>
<name>A0A1W1I987_9BACT</name>
<feature type="transmembrane region" description="Helical" evidence="9">
    <location>
        <begin position="69"/>
        <end position="93"/>
    </location>
</feature>
<dbReference type="InterPro" id="IPR013767">
    <property type="entry name" value="PAS_fold"/>
</dbReference>
<keyword evidence="9" id="KW-1133">Transmembrane helix</keyword>
<dbReference type="CDD" id="cd00082">
    <property type="entry name" value="HisKA"/>
    <property type="match status" value="1"/>
</dbReference>
<accession>A0A1W1I987</accession>
<dbReference type="AlphaFoldDB" id="A0A1W1I987"/>
<dbReference type="InterPro" id="IPR005467">
    <property type="entry name" value="His_kinase_dom"/>
</dbReference>
<keyword evidence="9" id="KW-0812">Transmembrane</keyword>
<dbReference type="CDD" id="cd00130">
    <property type="entry name" value="PAS"/>
    <property type="match status" value="1"/>
</dbReference>
<keyword evidence="4 12" id="KW-0808">Transferase</keyword>
<evidence type="ECO:0000256" key="3">
    <source>
        <dbReference type="ARBA" id="ARBA00022553"/>
    </source>
</evidence>
<dbReference type="SMART" id="SM00387">
    <property type="entry name" value="HATPase_c"/>
    <property type="match status" value="1"/>
</dbReference>
<keyword evidence="9" id="KW-0472">Membrane</keyword>
<evidence type="ECO:0000256" key="8">
    <source>
        <dbReference type="ARBA" id="ARBA00023012"/>
    </source>
</evidence>
<evidence type="ECO:0000313" key="13">
    <source>
        <dbReference type="Proteomes" id="UP000192042"/>
    </source>
</evidence>
<evidence type="ECO:0000256" key="2">
    <source>
        <dbReference type="ARBA" id="ARBA00012438"/>
    </source>
</evidence>
<dbReference type="SMART" id="SM00388">
    <property type="entry name" value="HisKA"/>
    <property type="match status" value="1"/>
</dbReference>
<dbReference type="GO" id="GO:0000155">
    <property type="term" value="F:phosphorelay sensor kinase activity"/>
    <property type="evidence" value="ECO:0007669"/>
    <property type="project" value="InterPro"/>
</dbReference>
<proteinExistence type="predicted"/>
<reference evidence="12 13" key="1">
    <citation type="submission" date="2017-03" db="EMBL/GenBank/DDBJ databases">
        <authorList>
            <person name="Afonso C.L."/>
            <person name="Miller P.J."/>
            <person name="Scott M.A."/>
            <person name="Spackman E."/>
            <person name="Goraichik I."/>
            <person name="Dimitrov K.M."/>
            <person name="Suarez D.L."/>
            <person name="Swayne D.E."/>
        </authorList>
    </citation>
    <scope>NUCLEOTIDE SEQUENCE [LARGE SCALE GENOMIC DNA]</scope>
    <source>
        <strain evidence="12">Genome sequencing of Nitrospira japonica strain NJ11</strain>
    </source>
</reference>
<evidence type="ECO:0000259" key="11">
    <source>
        <dbReference type="PROSITE" id="PS50112"/>
    </source>
</evidence>
<dbReference type="Pfam" id="PF00512">
    <property type="entry name" value="HisKA"/>
    <property type="match status" value="1"/>
</dbReference>
<sequence>MFRPVPVTVRFRGVPLWLMAAVFLSLALLLSFLLLLSLQQDQRLLQDFSKDGSVPTKHFAALWQSRRDLVLVALLVFVAAAGAIGAVIAFLHYDSARRTLEAVKGLARNILESIPTGILTLNQSGIITAVNPAAEVVLTRSSGDLLGCAYESVFAPGDVIRHVLDTALRMQEHVRQQDLPYQGRDRESRTIRVTTAELTGDDGLSAGIILQAQDVTDWLALEQRLRVAEKLSALHTLSAGVAHELRNPLSAVDLNLHLLEDELARQAGLREDADHYIRILNAECRRMSAILDTFMKFAGPGSHGLHEVDVPSVIDYIMSLMRFEADERSIRLEHLVEDGLPPVLGDETQISQVLVNVMANSFHAMQSGGRCRVEARCRRGNGQEWVDITVSDTGSGIKNEDIAHLFEPFYTTKSEGSGLGLAIAYRIMHDHGGTIHVSSEYGQGTIVLLQFPAETGQLRSVTVTA</sequence>
<dbReference type="InterPro" id="IPR036097">
    <property type="entry name" value="HisK_dim/P_sf"/>
</dbReference>
<dbReference type="Gene3D" id="1.10.287.130">
    <property type="match status" value="1"/>
</dbReference>
<evidence type="ECO:0000313" key="12">
    <source>
        <dbReference type="EMBL" id="SLM49566.1"/>
    </source>
</evidence>
<keyword evidence="3" id="KW-0597">Phosphoprotein</keyword>
<dbReference type="Pfam" id="PF02518">
    <property type="entry name" value="HATPase_c"/>
    <property type="match status" value="1"/>
</dbReference>
<protein>
    <recommendedName>
        <fullName evidence="2">histidine kinase</fullName>
        <ecNumber evidence="2">2.7.13.3</ecNumber>
    </recommendedName>
</protein>
<dbReference type="InterPro" id="IPR003594">
    <property type="entry name" value="HATPase_dom"/>
</dbReference>
<dbReference type="PROSITE" id="PS50109">
    <property type="entry name" value="HIS_KIN"/>
    <property type="match status" value="1"/>
</dbReference>
<dbReference type="InterPro" id="IPR003661">
    <property type="entry name" value="HisK_dim/P_dom"/>
</dbReference>
<dbReference type="SMART" id="SM00091">
    <property type="entry name" value="PAS"/>
    <property type="match status" value="1"/>
</dbReference>
<dbReference type="Gene3D" id="3.30.565.10">
    <property type="entry name" value="Histidine kinase-like ATPase, C-terminal domain"/>
    <property type="match status" value="1"/>
</dbReference>
<keyword evidence="6 12" id="KW-0418">Kinase</keyword>
<dbReference type="SUPFAM" id="SSF47384">
    <property type="entry name" value="Homodimeric domain of signal transducing histidine kinase"/>
    <property type="match status" value="1"/>
</dbReference>
<evidence type="ECO:0000259" key="10">
    <source>
        <dbReference type="PROSITE" id="PS50109"/>
    </source>
</evidence>
<dbReference type="Proteomes" id="UP000192042">
    <property type="component" value="Chromosome I"/>
</dbReference>
<evidence type="ECO:0000256" key="6">
    <source>
        <dbReference type="ARBA" id="ARBA00022777"/>
    </source>
</evidence>
<keyword evidence="7" id="KW-0067">ATP-binding</keyword>
<dbReference type="InterPro" id="IPR035965">
    <property type="entry name" value="PAS-like_dom_sf"/>
</dbReference>
<evidence type="ECO:0000256" key="7">
    <source>
        <dbReference type="ARBA" id="ARBA00022840"/>
    </source>
</evidence>
<dbReference type="NCBIfam" id="TIGR00229">
    <property type="entry name" value="sensory_box"/>
    <property type="match status" value="1"/>
</dbReference>
<organism evidence="12 13">
    <name type="scientific">Nitrospira japonica</name>
    <dbReference type="NCBI Taxonomy" id="1325564"/>
    <lineage>
        <taxon>Bacteria</taxon>
        <taxon>Pseudomonadati</taxon>
        <taxon>Nitrospirota</taxon>
        <taxon>Nitrospiria</taxon>
        <taxon>Nitrospirales</taxon>
        <taxon>Nitrospiraceae</taxon>
        <taxon>Nitrospira</taxon>
    </lineage>
</organism>
<keyword evidence="13" id="KW-1185">Reference proteome</keyword>
<feature type="domain" description="Histidine kinase" evidence="10">
    <location>
        <begin position="240"/>
        <end position="455"/>
    </location>
</feature>
<evidence type="ECO:0000256" key="1">
    <source>
        <dbReference type="ARBA" id="ARBA00000085"/>
    </source>
</evidence>
<dbReference type="GO" id="GO:0005524">
    <property type="term" value="F:ATP binding"/>
    <property type="evidence" value="ECO:0007669"/>
    <property type="project" value="UniProtKB-KW"/>
</dbReference>
<dbReference type="InterPro" id="IPR004358">
    <property type="entry name" value="Sig_transdc_His_kin-like_C"/>
</dbReference>
<dbReference type="PROSITE" id="PS50112">
    <property type="entry name" value="PAS"/>
    <property type="match status" value="1"/>
</dbReference>
<evidence type="ECO:0000256" key="4">
    <source>
        <dbReference type="ARBA" id="ARBA00022679"/>
    </source>
</evidence>
<dbReference type="RefSeq" id="WP_080887766.1">
    <property type="nucleotide sequence ID" value="NZ_LT828648.1"/>
</dbReference>
<dbReference type="PRINTS" id="PR00344">
    <property type="entry name" value="BCTRLSENSOR"/>
</dbReference>
<evidence type="ECO:0000256" key="9">
    <source>
        <dbReference type="SAM" id="Phobius"/>
    </source>
</evidence>
<comment type="catalytic activity">
    <reaction evidence="1">
        <text>ATP + protein L-histidine = ADP + protein N-phospho-L-histidine.</text>
        <dbReference type="EC" id="2.7.13.3"/>
    </reaction>
</comment>
<dbReference type="KEGG" id="nja:NSJP_3399"/>
<feature type="transmembrane region" description="Helical" evidence="9">
    <location>
        <begin position="16"/>
        <end position="36"/>
    </location>
</feature>
<dbReference type="CDD" id="cd00075">
    <property type="entry name" value="HATPase"/>
    <property type="match status" value="1"/>
</dbReference>
<feature type="domain" description="PAS" evidence="11">
    <location>
        <begin position="103"/>
        <end position="147"/>
    </location>
</feature>
<dbReference type="PANTHER" id="PTHR43065">
    <property type="entry name" value="SENSOR HISTIDINE KINASE"/>
    <property type="match status" value="1"/>
</dbReference>
<dbReference type="OrthoDB" id="1931120at2"/>
<keyword evidence="8" id="KW-0902">Two-component regulatory system</keyword>
<dbReference type="SUPFAM" id="SSF55785">
    <property type="entry name" value="PYP-like sensor domain (PAS domain)"/>
    <property type="match status" value="1"/>
</dbReference>
<dbReference type="EC" id="2.7.13.3" evidence="2"/>
<dbReference type="InterPro" id="IPR000014">
    <property type="entry name" value="PAS"/>
</dbReference>
<dbReference type="STRING" id="1325564.NSJP_3399"/>
<dbReference type="GO" id="GO:0006355">
    <property type="term" value="P:regulation of DNA-templated transcription"/>
    <property type="evidence" value="ECO:0007669"/>
    <property type="project" value="InterPro"/>
</dbReference>
<dbReference type="PANTHER" id="PTHR43065:SF10">
    <property type="entry name" value="PEROXIDE STRESS-ACTIVATED HISTIDINE KINASE MAK3"/>
    <property type="match status" value="1"/>
</dbReference>
<dbReference type="Pfam" id="PF00989">
    <property type="entry name" value="PAS"/>
    <property type="match status" value="1"/>
</dbReference>